<sequence length="135" mass="14648">MVELQLDLSLHRLYMMPQEVMHTYAAFKGSSYNAPRVLAYNAAGGSSYDGPRGTALVMRPLWLLDMKVVMGNAAAPYGLTNTPSYGAAAAAAASPLYGFNTSSNIWIWADSTCLLINTRSTIWIEAPCDGNTIHR</sequence>
<accession>A0A427B1K1</accession>
<reference evidence="1 2" key="1">
    <citation type="journal article" date="2014" name="Agronomy (Basel)">
        <title>A Draft Genome Sequence for Ensete ventricosum, the Drought-Tolerant Tree Against Hunger.</title>
        <authorList>
            <person name="Harrison J."/>
            <person name="Moore K.A."/>
            <person name="Paszkiewicz K."/>
            <person name="Jones T."/>
            <person name="Grant M."/>
            <person name="Ambacheew D."/>
            <person name="Muzemil S."/>
            <person name="Studholme D.J."/>
        </authorList>
    </citation>
    <scope>NUCLEOTIDE SEQUENCE [LARGE SCALE GENOMIC DNA]</scope>
</reference>
<proteinExistence type="predicted"/>
<gene>
    <name evidence="1" type="ORF">B296_00007606</name>
</gene>
<dbReference type="AlphaFoldDB" id="A0A427B1K1"/>
<comment type="caution">
    <text evidence="1">The sequence shown here is derived from an EMBL/GenBank/DDBJ whole genome shotgun (WGS) entry which is preliminary data.</text>
</comment>
<evidence type="ECO:0000313" key="2">
    <source>
        <dbReference type="Proteomes" id="UP000287651"/>
    </source>
</evidence>
<dbReference type="Proteomes" id="UP000287651">
    <property type="component" value="Unassembled WGS sequence"/>
</dbReference>
<dbReference type="EMBL" id="AMZH03000727">
    <property type="protein sequence ID" value="RRT82267.1"/>
    <property type="molecule type" value="Genomic_DNA"/>
</dbReference>
<name>A0A427B1K1_ENSVE</name>
<evidence type="ECO:0000313" key="1">
    <source>
        <dbReference type="EMBL" id="RRT82267.1"/>
    </source>
</evidence>
<organism evidence="1 2">
    <name type="scientific">Ensete ventricosum</name>
    <name type="common">Abyssinian banana</name>
    <name type="synonym">Musa ensete</name>
    <dbReference type="NCBI Taxonomy" id="4639"/>
    <lineage>
        <taxon>Eukaryota</taxon>
        <taxon>Viridiplantae</taxon>
        <taxon>Streptophyta</taxon>
        <taxon>Embryophyta</taxon>
        <taxon>Tracheophyta</taxon>
        <taxon>Spermatophyta</taxon>
        <taxon>Magnoliopsida</taxon>
        <taxon>Liliopsida</taxon>
        <taxon>Zingiberales</taxon>
        <taxon>Musaceae</taxon>
        <taxon>Ensete</taxon>
    </lineage>
</organism>
<protein>
    <submittedName>
        <fullName evidence="1">Uncharacterized protein</fullName>
    </submittedName>
</protein>